<dbReference type="AlphaFoldDB" id="A0AA40DBG5"/>
<keyword evidence="1" id="KW-0732">Signal</keyword>
<dbReference type="Proteomes" id="UP001174997">
    <property type="component" value="Unassembled WGS sequence"/>
</dbReference>
<keyword evidence="3" id="KW-1185">Reference proteome</keyword>
<name>A0AA40DBG5_9PEZI</name>
<dbReference type="EMBL" id="JAULSY010000049">
    <property type="protein sequence ID" value="KAK0668900.1"/>
    <property type="molecule type" value="Genomic_DNA"/>
</dbReference>
<feature type="signal peptide" evidence="1">
    <location>
        <begin position="1"/>
        <end position="19"/>
    </location>
</feature>
<reference evidence="2" key="1">
    <citation type="submission" date="2023-06" db="EMBL/GenBank/DDBJ databases">
        <title>Genome-scale phylogeny and comparative genomics of the fungal order Sordariales.</title>
        <authorList>
            <consortium name="Lawrence Berkeley National Laboratory"/>
            <person name="Hensen N."/>
            <person name="Bonometti L."/>
            <person name="Westerberg I."/>
            <person name="Brannstrom I.O."/>
            <person name="Guillou S."/>
            <person name="Cros-Aarteil S."/>
            <person name="Calhoun S."/>
            <person name="Haridas S."/>
            <person name="Kuo A."/>
            <person name="Mondo S."/>
            <person name="Pangilinan J."/>
            <person name="Riley R."/>
            <person name="Labutti K."/>
            <person name="Andreopoulos B."/>
            <person name="Lipzen A."/>
            <person name="Chen C."/>
            <person name="Yanf M."/>
            <person name="Daum C."/>
            <person name="Ng V."/>
            <person name="Clum A."/>
            <person name="Steindorff A."/>
            <person name="Ohm R."/>
            <person name="Martin F."/>
            <person name="Silar P."/>
            <person name="Natvig D."/>
            <person name="Lalanne C."/>
            <person name="Gautier V."/>
            <person name="Ament-Velasquez S.L."/>
            <person name="Kruys A."/>
            <person name="Hutchinson M.I."/>
            <person name="Powell A.J."/>
            <person name="Barry K."/>
            <person name="Miller A.N."/>
            <person name="Grigoriev I.V."/>
            <person name="Debuchy R."/>
            <person name="Gladieux P."/>
            <person name="Thoren M.H."/>
            <person name="Johannesson H."/>
        </authorList>
    </citation>
    <scope>NUCLEOTIDE SEQUENCE</scope>
    <source>
        <strain evidence="2">CBS 307.81</strain>
    </source>
</reference>
<evidence type="ECO:0000313" key="2">
    <source>
        <dbReference type="EMBL" id="KAK0668900.1"/>
    </source>
</evidence>
<comment type="caution">
    <text evidence="2">The sequence shown here is derived from an EMBL/GenBank/DDBJ whole genome shotgun (WGS) entry which is preliminary data.</text>
</comment>
<evidence type="ECO:0000313" key="3">
    <source>
        <dbReference type="Proteomes" id="UP001174997"/>
    </source>
</evidence>
<proteinExistence type="predicted"/>
<organism evidence="2 3">
    <name type="scientific">Cercophora samala</name>
    <dbReference type="NCBI Taxonomy" id="330535"/>
    <lineage>
        <taxon>Eukaryota</taxon>
        <taxon>Fungi</taxon>
        <taxon>Dikarya</taxon>
        <taxon>Ascomycota</taxon>
        <taxon>Pezizomycotina</taxon>
        <taxon>Sordariomycetes</taxon>
        <taxon>Sordariomycetidae</taxon>
        <taxon>Sordariales</taxon>
        <taxon>Lasiosphaeriaceae</taxon>
        <taxon>Cercophora</taxon>
    </lineage>
</organism>
<feature type="chain" id="PRO_5041263481" evidence="1">
    <location>
        <begin position="20"/>
        <end position="85"/>
    </location>
</feature>
<gene>
    <name evidence="2" type="ORF">QBC41DRAFT_320850</name>
</gene>
<evidence type="ECO:0000256" key="1">
    <source>
        <dbReference type="SAM" id="SignalP"/>
    </source>
</evidence>
<protein>
    <submittedName>
        <fullName evidence="2">Uncharacterized protein</fullName>
    </submittedName>
</protein>
<sequence length="85" mass="9573">MALLSTTTFLSLFHHPICADQPTPFLTLLSPPTSCSLLSCLFPLAFASPLGLSWSVHHHHHTLLWMTPLLYQKRPLLFNDPIIII</sequence>
<accession>A0AA40DBG5</accession>